<accession>A0A9W6EXH2</accession>
<feature type="region of interest" description="Disordered" evidence="1">
    <location>
        <begin position="90"/>
        <end position="139"/>
    </location>
</feature>
<proteinExistence type="predicted"/>
<evidence type="ECO:0000313" key="3">
    <source>
        <dbReference type="Proteomes" id="UP001165080"/>
    </source>
</evidence>
<dbReference type="Proteomes" id="UP001165080">
    <property type="component" value="Unassembled WGS sequence"/>
</dbReference>
<evidence type="ECO:0000313" key="2">
    <source>
        <dbReference type="EMBL" id="GLC48687.1"/>
    </source>
</evidence>
<gene>
    <name evidence="2" type="primary">PLEST006116</name>
    <name evidence="2" type="ORF">PLESTB_000125800</name>
</gene>
<feature type="compositionally biased region" description="Gly residues" evidence="1">
    <location>
        <begin position="644"/>
        <end position="657"/>
    </location>
</feature>
<comment type="caution">
    <text evidence="2">The sequence shown here is derived from an EMBL/GenBank/DDBJ whole genome shotgun (WGS) entry which is preliminary data.</text>
</comment>
<reference evidence="2 3" key="1">
    <citation type="journal article" date="2023" name="Commun. Biol.">
        <title>Reorganization of the ancestral sex-determining regions during the evolution of trioecy in Pleodorina starrii.</title>
        <authorList>
            <person name="Takahashi K."/>
            <person name="Suzuki S."/>
            <person name="Kawai-Toyooka H."/>
            <person name="Yamamoto K."/>
            <person name="Hamaji T."/>
            <person name="Ootsuki R."/>
            <person name="Yamaguchi H."/>
            <person name="Kawachi M."/>
            <person name="Higashiyama T."/>
            <person name="Nozaki H."/>
        </authorList>
    </citation>
    <scope>NUCLEOTIDE SEQUENCE [LARGE SCALE GENOMIC DNA]</scope>
    <source>
        <strain evidence="2 3">NIES-4479</strain>
    </source>
</reference>
<dbReference type="EMBL" id="BRXU01000001">
    <property type="protein sequence ID" value="GLC48687.1"/>
    <property type="molecule type" value="Genomic_DNA"/>
</dbReference>
<feature type="region of interest" description="Disordered" evidence="1">
    <location>
        <begin position="610"/>
        <end position="657"/>
    </location>
</feature>
<feature type="compositionally biased region" description="Low complexity" evidence="1">
    <location>
        <begin position="625"/>
        <end position="641"/>
    </location>
</feature>
<sequence>MFCPRLSTARQPVTAAARPAAAAAAATRCVALARTKTVRVAATAPVSGRTATEEEYRAKRFKAEFHMMSNRLGGVVQQAVAAAVLGAREQAGGRAPSRELHTAEGGGPEATEAERRRRRHVGGGSGGAAAAAPWLPPPSRSWLSPATPAGGASAFLRCLDAQLQARKYMSGGDEAGDVLGSFPSASLFYYPGGGLQGVVEHVAAAAAEARGAASPAAASVLRSLAGAVGRLAVQPHAETARGKAAAVITCLDGMAEALEGACKGPTTSPAAPPSAAPGGGLVGAPSASAAAALPSSEDAEAASAVVGLEAGALLREVAAVLDCIAGGSPGLASAPHPPEGGHTVSPSAPVHPLLSALETRLYAESTWRSDSAAEIACGLVDLLAALCAPSRLGNTCAPASAVARGAACAALHSLARAQGGLVEALREHRAEPAVASRLLLALAEALAAACITRDAAEPARGPPPRTCFGEAQLLVGLSRMAAGEAIAEATTPGGAAAAADAAAAAMVADAAAGDASSDAAVAVSDTSLVLEVMAAEAAEVAATHCDHIAQVLQDLREVPPSLAALSELPPAAAAVAPAAGDLLRRATAIGGAAAAAEAAASVAAANLAAFTEEPRRPSPSPSPSDWPSHRPSASSGGAQRVRGAEGGGARGGPVGNV</sequence>
<dbReference type="AlphaFoldDB" id="A0A9W6EXH2"/>
<protein>
    <submittedName>
        <fullName evidence="2">Uncharacterized protein</fullName>
    </submittedName>
</protein>
<evidence type="ECO:0000256" key="1">
    <source>
        <dbReference type="SAM" id="MobiDB-lite"/>
    </source>
</evidence>
<name>A0A9W6EXH2_9CHLO</name>
<keyword evidence="3" id="KW-1185">Reference proteome</keyword>
<organism evidence="2 3">
    <name type="scientific">Pleodorina starrii</name>
    <dbReference type="NCBI Taxonomy" id="330485"/>
    <lineage>
        <taxon>Eukaryota</taxon>
        <taxon>Viridiplantae</taxon>
        <taxon>Chlorophyta</taxon>
        <taxon>core chlorophytes</taxon>
        <taxon>Chlorophyceae</taxon>
        <taxon>CS clade</taxon>
        <taxon>Chlamydomonadales</taxon>
        <taxon>Volvocaceae</taxon>
        <taxon>Pleodorina</taxon>
    </lineage>
</organism>